<feature type="domain" description="NIPSNAP" evidence="1">
    <location>
        <begin position="3"/>
        <end position="84"/>
    </location>
</feature>
<evidence type="ECO:0000313" key="2">
    <source>
        <dbReference type="EMBL" id="MCS7477894.1"/>
    </source>
</evidence>
<dbReference type="InterPro" id="IPR012577">
    <property type="entry name" value="NIPSNAP"/>
</dbReference>
<dbReference type="InterPro" id="IPR011008">
    <property type="entry name" value="Dimeric_a/b-barrel"/>
</dbReference>
<dbReference type="RefSeq" id="WP_259623399.1">
    <property type="nucleotide sequence ID" value="NZ_JANYMP010000005.1"/>
</dbReference>
<dbReference type="AlphaFoldDB" id="A0A9X2VKQ3"/>
<proteinExistence type="predicted"/>
<dbReference type="Proteomes" id="UP001141259">
    <property type="component" value="Unassembled WGS sequence"/>
</dbReference>
<protein>
    <submittedName>
        <fullName evidence="2">NIPSNAP family protein</fullName>
    </submittedName>
</protein>
<gene>
    <name evidence="2" type="ORF">NZH93_13605</name>
</gene>
<name>A0A9X2VKQ3_9PSEU</name>
<keyword evidence="3" id="KW-1185">Reference proteome</keyword>
<evidence type="ECO:0000259" key="1">
    <source>
        <dbReference type="Pfam" id="PF07978"/>
    </source>
</evidence>
<dbReference type="Gene3D" id="3.30.70.100">
    <property type="match status" value="1"/>
</dbReference>
<organism evidence="2 3">
    <name type="scientific">Umezawaea endophytica</name>
    <dbReference type="NCBI Taxonomy" id="1654476"/>
    <lineage>
        <taxon>Bacteria</taxon>
        <taxon>Bacillati</taxon>
        <taxon>Actinomycetota</taxon>
        <taxon>Actinomycetes</taxon>
        <taxon>Pseudonocardiales</taxon>
        <taxon>Pseudonocardiaceae</taxon>
        <taxon>Umezawaea</taxon>
    </lineage>
</organism>
<evidence type="ECO:0000313" key="3">
    <source>
        <dbReference type="Proteomes" id="UP001141259"/>
    </source>
</evidence>
<sequence length="104" mass="11607">MHYEIRREQARPGCSDDLAACMDDLVIPLHQEKGMTVVGTFVDADGGFVWLRRFADDAEREAVVDAVHRDPRWTREVGPAIRALLLDGGSTTTTLRPTDRSGLR</sequence>
<dbReference type="EMBL" id="JANYMP010000005">
    <property type="protein sequence ID" value="MCS7477894.1"/>
    <property type="molecule type" value="Genomic_DNA"/>
</dbReference>
<accession>A0A9X2VKQ3</accession>
<dbReference type="SUPFAM" id="SSF54909">
    <property type="entry name" value="Dimeric alpha+beta barrel"/>
    <property type="match status" value="1"/>
</dbReference>
<dbReference type="Pfam" id="PF07978">
    <property type="entry name" value="NIPSNAP"/>
    <property type="match status" value="1"/>
</dbReference>
<comment type="caution">
    <text evidence="2">The sequence shown here is derived from an EMBL/GenBank/DDBJ whole genome shotgun (WGS) entry which is preliminary data.</text>
</comment>
<reference evidence="2" key="1">
    <citation type="submission" date="2022-08" db="EMBL/GenBank/DDBJ databases">
        <authorList>
            <person name="Tistechok S."/>
            <person name="Samborskyy M."/>
            <person name="Roman I."/>
        </authorList>
    </citation>
    <scope>NUCLEOTIDE SEQUENCE</scope>
    <source>
        <strain evidence="2">DSM 103496</strain>
    </source>
</reference>